<evidence type="ECO:0000313" key="14">
    <source>
        <dbReference type="EMBL" id="KGA03676.1"/>
    </source>
</evidence>
<keyword evidence="7" id="KW-0548">Nucleotidyltransferase</keyword>
<keyword evidence="11" id="KW-0594">Phospholipid biosynthesis</keyword>
<dbReference type="GO" id="GO:0005886">
    <property type="term" value="C:plasma membrane"/>
    <property type="evidence" value="ECO:0007669"/>
    <property type="project" value="UniProtKB-SubCell"/>
</dbReference>
<evidence type="ECO:0000256" key="4">
    <source>
        <dbReference type="ARBA" id="ARBA00022516"/>
    </source>
</evidence>
<dbReference type="GO" id="GO:0004605">
    <property type="term" value="F:phosphatidate cytidylyltransferase activity"/>
    <property type="evidence" value="ECO:0007669"/>
    <property type="project" value="TreeGrafter"/>
</dbReference>
<evidence type="ECO:0008006" key="15">
    <source>
        <dbReference type="Google" id="ProtNLM"/>
    </source>
</evidence>
<evidence type="ECO:0000256" key="8">
    <source>
        <dbReference type="ARBA" id="ARBA00022989"/>
    </source>
</evidence>
<name>A0A094PNV3_9ZZZZ</name>
<keyword evidence="10 13" id="KW-0472">Membrane</keyword>
<organism evidence="14">
    <name type="scientific">freshwater metagenome</name>
    <dbReference type="NCBI Taxonomy" id="449393"/>
    <lineage>
        <taxon>unclassified sequences</taxon>
        <taxon>metagenomes</taxon>
        <taxon>ecological metagenomes</taxon>
    </lineage>
</organism>
<comment type="caution">
    <text evidence="14">The sequence shown here is derived from an EMBL/GenBank/DDBJ whole genome shotgun (WGS) entry which is preliminary data.</text>
</comment>
<keyword evidence="5" id="KW-0808">Transferase</keyword>
<dbReference type="InterPro" id="IPR000374">
    <property type="entry name" value="PC_trans"/>
</dbReference>
<keyword evidence="8 13" id="KW-1133">Transmembrane helix</keyword>
<feature type="transmembrane region" description="Helical" evidence="13">
    <location>
        <begin position="68"/>
        <end position="88"/>
    </location>
</feature>
<evidence type="ECO:0000256" key="9">
    <source>
        <dbReference type="ARBA" id="ARBA00023098"/>
    </source>
</evidence>
<evidence type="ECO:0000256" key="13">
    <source>
        <dbReference type="SAM" id="Phobius"/>
    </source>
</evidence>
<dbReference type="GO" id="GO:0016024">
    <property type="term" value="P:CDP-diacylglycerol biosynthetic process"/>
    <property type="evidence" value="ECO:0007669"/>
    <property type="project" value="TreeGrafter"/>
</dbReference>
<dbReference type="AlphaFoldDB" id="A0A094PNV3"/>
<keyword evidence="6 13" id="KW-0812">Transmembrane</keyword>
<evidence type="ECO:0000256" key="12">
    <source>
        <dbReference type="ARBA" id="ARBA00023264"/>
    </source>
</evidence>
<keyword evidence="9" id="KW-0443">Lipid metabolism</keyword>
<protein>
    <recommendedName>
        <fullName evidence="15">Phosphatidate cytidylyltransferase</fullName>
    </recommendedName>
</protein>
<comment type="subcellular location">
    <subcellularLocation>
        <location evidence="1">Cell membrane</location>
        <topology evidence="1">Multi-pass membrane protein</topology>
    </subcellularLocation>
</comment>
<reference evidence="14" key="1">
    <citation type="submission" date="2014-05" db="EMBL/GenBank/DDBJ databases">
        <title>Key roles for freshwater Actinobacteria revealed by deep metagenomic sequencing.</title>
        <authorList>
            <person name="Ghai R."/>
            <person name="Mizuno C.M."/>
            <person name="Picazo A."/>
            <person name="Camacho A."/>
            <person name="Rodriguez-Valera F."/>
        </authorList>
    </citation>
    <scope>NUCLEOTIDE SEQUENCE</scope>
</reference>
<evidence type="ECO:0000256" key="6">
    <source>
        <dbReference type="ARBA" id="ARBA00022692"/>
    </source>
</evidence>
<evidence type="ECO:0000256" key="1">
    <source>
        <dbReference type="ARBA" id="ARBA00004651"/>
    </source>
</evidence>
<dbReference type="PROSITE" id="PS01315">
    <property type="entry name" value="CDS"/>
    <property type="match status" value="1"/>
</dbReference>
<accession>A0A094PNV3</accession>
<gene>
    <name evidence="14" type="ORF">GM49_0930</name>
</gene>
<evidence type="ECO:0000256" key="2">
    <source>
        <dbReference type="ARBA" id="ARBA00010185"/>
    </source>
</evidence>
<dbReference type="Pfam" id="PF01148">
    <property type="entry name" value="CTP_transf_1"/>
    <property type="match status" value="1"/>
</dbReference>
<feature type="transmembrane region" description="Helical" evidence="13">
    <location>
        <begin position="189"/>
        <end position="207"/>
    </location>
</feature>
<keyword evidence="12" id="KW-1208">Phospholipid metabolism</keyword>
<keyword evidence="3" id="KW-1003">Cell membrane</keyword>
<feature type="transmembrane region" description="Helical" evidence="13">
    <location>
        <begin position="94"/>
        <end position="111"/>
    </location>
</feature>
<comment type="similarity">
    <text evidence="2">Belongs to the CDS family.</text>
</comment>
<evidence type="ECO:0000256" key="7">
    <source>
        <dbReference type="ARBA" id="ARBA00022695"/>
    </source>
</evidence>
<sequence>MDDFHSLNEAINKKAGRRLGPSILVSLAILAVVFITISFAPPLFAIFAWVAILLAGRELTRAYRAGGIDLPDNAISVAITLLLAAAWFGRVSGLAVAIAIAIPCVLVYILLRDPKDFVRKSTAAAFAIFYLAFLGGFILLLAHDKDGLARIFTLVVLVSCNDTFAYLFGVLIGKHPLAPQISPKKTWEGLIGSVIATTIGAALVFEFALDHNWWIGAAIGLGAVVTATCGDLIESAVKRDLSIKDMGTILPGHGGILDRIDSVLFTGPAVWFALEFIKHFNL</sequence>
<evidence type="ECO:0000256" key="5">
    <source>
        <dbReference type="ARBA" id="ARBA00022679"/>
    </source>
</evidence>
<feature type="transmembrane region" description="Helical" evidence="13">
    <location>
        <begin position="148"/>
        <end position="168"/>
    </location>
</feature>
<evidence type="ECO:0000256" key="11">
    <source>
        <dbReference type="ARBA" id="ARBA00023209"/>
    </source>
</evidence>
<feature type="transmembrane region" description="Helical" evidence="13">
    <location>
        <begin position="213"/>
        <end position="233"/>
    </location>
</feature>
<dbReference type="PANTHER" id="PTHR46382">
    <property type="entry name" value="PHOSPHATIDATE CYTIDYLYLTRANSFERASE"/>
    <property type="match status" value="1"/>
</dbReference>
<feature type="transmembrane region" description="Helical" evidence="13">
    <location>
        <begin position="123"/>
        <end position="142"/>
    </location>
</feature>
<evidence type="ECO:0000256" key="3">
    <source>
        <dbReference type="ARBA" id="ARBA00022475"/>
    </source>
</evidence>
<feature type="transmembrane region" description="Helical" evidence="13">
    <location>
        <begin position="23"/>
        <end position="56"/>
    </location>
</feature>
<dbReference type="EMBL" id="JNSJ01000006">
    <property type="protein sequence ID" value="KGA03676.1"/>
    <property type="molecule type" value="Genomic_DNA"/>
</dbReference>
<dbReference type="PANTHER" id="PTHR46382:SF1">
    <property type="entry name" value="PHOSPHATIDATE CYTIDYLYLTRANSFERASE"/>
    <property type="match status" value="1"/>
</dbReference>
<evidence type="ECO:0000256" key="10">
    <source>
        <dbReference type="ARBA" id="ARBA00023136"/>
    </source>
</evidence>
<keyword evidence="4" id="KW-0444">Lipid biosynthesis</keyword>
<proteinExistence type="inferred from homology"/>